<dbReference type="SUPFAM" id="SSF53448">
    <property type="entry name" value="Nucleotide-diphospho-sugar transferases"/>
    <property type="match status" value="1"/>
</dbReference>
<comment type="caution">
    <text evidence="3">The sequence shown here is derived from an EMBL/GenBank/DDBJ whole genome shotgun (WGS) entry which is preliminary data.</text>
</comment>
<feature type="domain" description="Glycosyltransferase 2-like" evidence="2">
    <location>
        <begin position="44"/>
        <end position="176"/>
    </location>
</feature>
<dbReference type="Proteomes" id="UP001597241">
    <property type="component" value="Unassembled WGS sequence"/>
</dbReference>
<keyword evidence="1" id="KW-0812">Transmembrane</keyword>
<keyword evidence="3" id="KW-0328">Glycosyltransferase</keyword>
<feature type="transmembrane region" description="Helical" evidence="1">
    <location>
        <begin position="283"/>
        <end position="303"/>
    </location>
</feature>
<evidence type="ECO:0000256" key="1">
    <source>
        <dbReference type="SAM" id="Phobius"/>
    </source>
</evidence>
<name>A0ABW3WL77_9FLAO</name>
<feature type="transmembrane region" description="Helical" evidence="1">
    <location>
        <begin position="309"/>
        <end position="327"/>
    </location>
</feature>
<dbReference type="EC" id="2.4.-.-" evidence="3"/>
<dbReference type="InterPro" id="IPR029044">
    <property type="entry name" value="Nucleotide-diphossugar_trans"/>
</dbReference>
<keyword evidence="4" id="KW-1185">Reference proteome</keyword>
<evidence type="ECO:0000313" key="4">
    <source>
        <dbReference type="Proteomes" id="UP001597241"/>
    </source>
</evidence>
<dbReference type="RefSeq" id="WP_386807119.1">
    <property type="nucleotide sequence ID" value="NZ_JBHTMV010000002.1"/>
</dbReference>
<evidence type="ECO:0000313" key="3">
    <source>
        <dbReference type="EMBL" id="MFD1292483.1"/>
    </source>
</evidence>
<gene>
    <name evidence="3" type="ORF">ACFQ5N_01435</name>
</gene>
<proteinExistence type="predicted"/>
<keyword evidence="1" id="KW-1133">Transmembrane helix</keyword>
<dbReference type="Gene3D" id="3.90.550.10">
    <property type="entry name" value="Spore Coat Polysaccharide Biosynthesis Protein SpsA, Chain A"/>
    <property type="match status" value="1"/>
</dbReference>
<dbReference type="EMBL" id="JBHTMV010000002">
    <property type="protein sequence ID" value="MFD1292483.1"/>
    <property type="molecule type" value="Genomic_DNA"/>
</dbReference>
<keyword evidence="1" id="KW-0472">Membrane</keyword>
<protein>
    <submittedName>
        <fullName evidence="3">Glycosyltransferase</fullName>
        <ecNumber evidence="3">2.4.-.-</ecNumber>
    </submittedName>
</protein>
<dbReference type="Pfam" id="PF00535">
    <property type="entry name" value="Glycos_transf_2"/>
    <property type="match status" value="1"/>
</dbReference>
<evidence type="ECO:0000259" key="2">
    <source>
        <dbReference type="Pfam" id="PF00535"/>
    </source>
</evidence>
<feature type="transmembrane region" description="Helical" evidence="1">
    <location>
        <begin position="6"/>
        <end position="30"/>
    </location>
</feature>
<sequence length="369" mass="42762">MLEYIFIAFIAILGIQFIYYIFIFGAFSFASKAPKQATFNIPVSVIICAKNEAQNLTTNIPLFINQNYSNFELVLINDGSNDHSLEVMEQFQQTHPEQIKIVNVAPNEQFWGSKKYALTLGIKAATNEHLLFTDADCKPVSNNWITEMTQHFSEDKELILGYGGYKKIRNSFLNKIIRFETLITAIQYFSFAKIGMPYMGVGRNLAYTKNLFFTNKGFVNHIKIKSGDDDLFVNQVANKKNTTFCFSNNSSTISNPKTTFKSWIQQKRRHISTASHYKKTHKLLLGLFYTSQLLFWVLGILLLSFLYKWQFVVALIIFRSCFHYISIGFAAKKLNEKDVILFLPFYELFLIFVQLFIFIKNIRSKPSHW</sequence>
<dbReference type="GO" id="GO:0016757">
    <property type="term" value="F:glycosyltransferase activity"/>
    <property type="evidence" value="ECO:0007669"/>
    <property type="project" value="UniProtKB-KW"/>
</dbReference>
<reference evidence="4" key="1">
    <citation type="journal article" date="2019" name="Int. J. Syst. Evol. Microbiol.">
        <title>The Global Catalogue of Microorganisms (GCM) 10K type strain sequencing project: providing services to taxonomists for standard genome sequencing and annotation.</title>
        <authorList>
            <consortium name="The Broad Institute Genomics Platform"/>
            <consortium name="The Broad Institute Genome Sequencing Center for Infectious Disease"/>
            <person name="Wu L."/>
            <person name="Ma J."/>
        </authorList>
    </citation>
    <scope>NUCLEOTIDE SEQUENCE [LARGE SCALE GENOMIC DNA]</scope>
    <source>
        <strain evidence="4">CCUG 62221</strain>
    </source>
</reference>
<dbReference type="PANTHER" id="PTHR43685">
    <property type="entry name" value="GLYCOSYLTRANSFERASE"/>
    <property type="match status" value="1"/>
</dbReference>
<dbReference type="PANTHER" id="PTHR43685:SF2">
    <property type="entry name" value="GLYCOSYLTRANSFERASE 2-LIKE DOMAIN-CONTAINING PROTEIN"/>
    <property type="match status" value="1"/>
</dbReference>
<dbReference type="InterPro" id="IPR001173">
    <property type="entry name" value="Glyco_trans_2-like"/>
</dbReference>
<dbReference type="InterPro" id="IPR050834">
    <property type="entry name" value="Glycosyltransf_2"/>
</dbReference>
<organism evidence="3 4">
    <name type="scientific">Lutibacter holmesii</name>
    <dbReference type="NCBI Taxonomy" id="1137985"/>
    <lineage>
        <taxon>Bacteria</taxon>
        <taxon>Pseudomonadati</taxon>
        <taxon>Bacteroidota</taxon>
        <taxon>Flavobacteriia</taxon>
        <taxon>Flavobacteriales</taxon>
        <taxon>Flavobacteriaceae</taxon>
        <taxon>Lutibacter</taxon>
    </lineage>
</organism>
<feature type="transmembrane region" description="Helical" evidence="1">
    <location>
        <begin position="339"/>
        <end position="359"/>
    </location>
</feature>
<accession>A0ABW3WL77</accession>
<keyword evidence="3" id="KW-0808">Transferase</keyword>